<dbReference type="EMBL" id="KZ613517">
    <property type="protein sequence ID" value="PMD14994.1"/>
    <property type="molecule type" value="Genomic_DNA"/>
</dbReference>
<dbReference type="AlphaFoldDB" id="A0A2J6PLU2"/>
<reference evidence="2 3" key="1">
    <citation type="submission" date="2016-05" db="EMBL/GenBank/DDBJ databases">
        <title>A degradative enzymes factory behind the ericoid mycorrhizal symbiosis.</title>
        <authorList>
            <consortium name="DOE Joint Genome Institute"/>
            <person name="Martino E."/>
            <person name="Morin E."/>
            <person name="Grelet G."/>
            <person name="Kuo A."/>
            <person name="Kohler A."/>
            <person name="Daghino S."/>
            <person name="Barry K."/>
            <person name="Choi C."/>
            <person name="Cichocki N."/>
            <person name="Clum A."/>
            <person name="Copeland A."/>
            <person name="Hainaut M."/>
            <person name="Haridas S."/>
            <person name="Labutti K."/>
            <person name="Lindquist E."/>
            <person name="Lipzen A."/>
            <person name="Khouja H.-R."/>
            <person name="Murat C."/>
            <person name="Ohm R."/>
            <person name="Olson A."/>
            <person name="Spatafora J."/>
            <person name="Veneault-Fourrey C."/>
            <person name="Henrissat B."/>
            <person name="Grigoriev I."/>
            <person name="Martin F."/>
            <person name="Perotto S."/>
        </authorList>
    </citation>
    <scope>NUCLEOTIDE SEQUENCE [LARGE SCALE GENOMIC DNA]</scope>
    <source>
        <strain evidence="2 3">UAMH 7357</strain>
    </source>
</reference>
<evidence type="ECO:0000313" key="3">
    <source>
        <dbReference type="Proteomes" id="UP000235672"/>
    </source>
</evidence>
<protein>
    <submittedName>
        <fullName evidence="2">Uncharacterized protein</fullName>
    </submittedName>
</protein>
<evidence type="ECO:0000313" key="2">
    <source>
        <dbReference type="EMBL" id="PMD14994.1"/>
    </source>
</evidence>
<sequence length="186" mass="20871">MRPGMHLMQPDVVKGCRSTGLRKIKFQLHLALLEIQRFHNSLTRARSNLWPGMHPVQPPQSASHARKGVQKRTTDRGRELAGAATGCALRAAYAGLRTAPNPLRLPLARGRAQMRLSHCPLKSVRCDQWRFALTVHPSLPSNFRPPATLPWKFVPPILMLGLHDRMCNCPVGEITEFDHGITELVR</sequence>
<name>A0A2J6PLU2_9HELO</name>
<keyword evidence="3" id="KW-1185">Reference proteome</keyword>
<feature type="region of interest" description="Disordered" evidence="1">
    <location>
        <begin position="56"/>
        <end position="77"/>
    </location>
</feature>
<accession>A0A2J6PLU2</accession>
<organism evidence="2 3">
    <name type="scientific">Hyaloscypha hepaticicola</name>
    <dbReference type="NCBI Taxonomy" id="2082293"/>
    <lineage>
        <taxon>Eukaryota</taxon>
        <taxon>Fungi</taxon>
        <taxon>Dikarya</taxon>
        <taxon>Ascomycota</taxon>
        <taxon>Pezizomycotina</taxon>
        <taxon>Leotiomycetes</taxon>
        <taxon>Helotiales</taxon>
        <taxon>Hyaloscyphaceae</taxon>
        <taxon>Hyaloscypha</taxon>
    </lineage>
</organism>
<evidence type="ECO:0000256" key="1">
    <source>
        <dbReference type="SAM" id="MobiDB-lite"/>
    </source>
</evidence>
<proteinExistence type="predicted"/>
<gene>
    <name evidence="2" type="ORF">NA56DRAFT_710454</name>
</gene>
<dbReference type="Proteomes" id="UP000235672">
    <property type="component" value="Unassembled WGS sequence"/>
</dbReference>